<evidence type="ECO:0000259" key="1">
    <source>
        <dbReference type="Pfam" id="PF13466"/>
    </source>
</evidence>
<dbReference type="SUPFAM" id="SSF52091">
    <property type="entry name" value="SpoIIaa-like"/>
    <property type="match status" value="1"/>
</dbReference>
<dbReference type="Pfam" id="PF13466">
    <property type="entry name" value="STAS_2"/>
    <property type="match status" value="1"/>
</dbReference>
<dbReference type="RefSeq" id="WP_201651995.1">
    <property type="nucleotide sequence ID" value="NZ_JAEQNC010000001.1"/>
</dbReference>
<dbReference type="InterPro" id="IPR058548">
    <property type="entry name" value="MlaB-like_STAS"/>
</dbReference>
<reference evidence="2" key="1">
    <citation type="submission" date="2021-01" db="EMBL/GenBank/DDBJ databases">
        <title>Rhizobium sp. strain KVB221 16S ribosomal RNA gene Genome sequencing and assembly.</title>
        <authorList>
            <person name="Kang M."/>
        </authorList>
    </citation>
    <scope>NUCLEOTIDE SEQUENCE</scope>
    <source>
        <strain evidence="2">KVB221</strain>
    </source>
</reference>
<dbReference type="Gene3D" id="3.30.750.24">
    <property type="entry name" value="STAS domain"/>
    <property type="match status" value="1"/>
</dbReference>
<dbReference type="InterPro" id="IPR036513">
    <property type="entry name" value="STAS_dom_sf"/>
</dbReference>
<organism evidence="2 3">
    <name type="scientific">Rhizobium setariae</name>
    <dbReference type="NCBI Taxonomy" id="2801340"/>
    <lineage>
        <taxon>Bacteria</taxon>
        <taxon>Pseudomonadati</taxon>
        <taxon>Pseudomonadota</taxon>
        <taxon>Alphaproteobacteria</taxon>
        <taxon>Hyphomicrobiales</taxon>
        <taxon>Rhizobiaceae</taxon>
        <taxon>Rhizobium/Agrobacterium group</taxon>
        <taxon>Rhizobium</taxon>
    </lineage>
</organism>
<dbReference type="EMBL" id="JAEQNC010000001">
    <property type="protein sequence ID" value="MBL0370653.1"/>
    <property type="molecule type" value="Genomic_DNA"/>
</dbReference>
<sequence length="98" mass="10516">MTAKAGAAKKLSLGKVLDLNEASALHTKLMALRGSNLRIDASSVERAGALCVQVLMSAAKSWEEEKHSFAFSKISDALAKTMQLIGVNYDHLLAKESK</sequence>
<protein>
    <submittedName>
        <fullName evidence="2">STAS domain-containing protein</fullName>
    </submittedName>
</protein>
<dbReference type="Proteomes" id="UP000633219">
    <property type="component" value="Unassembled WGS sequence"/>
</dbReference>
<feature type="domain" description="MlaB-like STAS" evidence="1">
    <location>
        <begin position="11"/>
        <end position="87"/>
    </location>
</feature>
<keyword evidence="3" id="KW-1185">Reference proteome</keyword>
<comment type="caution">
    <text evidence="2">The sequence shown here is derived from an EMBL/GenBank/DDBJ whole genome shotgun (WGS) entry which is preliminary data.</text>
</comment>
<accession>A0A936YJC0</accession>
<dbReference type="AlphaFoldDB" id="A0A936YJC0"/>
<name>A0A936YJC0_9HYPH</name>
<proteinExistence type="predicted"/>
<evidence type="ECO:0000313" key="2">
    <source>
        <dbReference type="EMBL" id="MBL0370653.1"/>
    </source>
</evidence>
<gene>
    <name evidence="2" type="ORF">JJB09_01305</name>
</gene>
<evidence type="ECO:0000313" key="3">
    <source>
        <dbReference type="Proteomes" id="UP000633219"/>
    </source>
</evidence>